<proteinExistence type="predicted"/>
<sequence length="1101" mass="124722">MSNYRQFPSGALQRSRDARMPEGRDQDRRQYPRERATWNSESGGSSHRELGRDDYNHSAGRGNNDAPSSQYIPMGQRARQNTGYQMSTAHRSRYEVTQSDRHNTHTSEGAGREEFRRRPSGDDRYGGSGPVESQRSSGQYGKRTTKESQFTSEDLALDRPKGSDDDRIHGGGSGSRTRASEALEPLNGAESPPRKRARRSPSYEPYQRTESTVQHPSESVASAAATKISHREVDRDRDSRHAHESSRSSFQDTRSDVGRDNIARDTRGNANDGRYKKWDNGSHRDYKDRRLEPRKSYAESFQRKSLAEQSDVFRGVGNGSKRQESPTVPRKRLPTSPAAYKKHPKDSRSRSPETRRERLHPSQRGNNLPLRSDRTQVDRDTSAPDRRRRPRSRSISSSDSESSCARSRYRRRYSRSPSSSPHRSSRRRRRSSSSTSRRSERTKRKYTRSSTPSDVSQSPPRKENRFVDQGTRAPPPAARSEKVLDPSNGRMAENRNIGGLSQIRSGPVRIALPSTDMKHVPVAPASARNRPKPTQIPSNTAGRNPPLHTQPFSARSVPSGPRAMASPHGGAPATSDNSDASALESLRSSLRLQNEIYDGMLGSTAGDVRQVLVALIRNDPDFKADLEAFWRKVLKRQPSEDQLTNLRVLQGQHMIVSELERQEEELQARISNATSGAARGEAHQKGATSSRAHDTFSKAETRTHPLRNETAERKEELQRPELQSNRGNEPARQRPEIDNRQVKAGIQAVEAVPKQEHAPSGRWERKKPEEKKRPIDKKPPVPYEKIAQVGEGTYGKVYKARNGDGTGLVALKRIRMEGEKDGFPVTAMREIKLLQSLDHENIVRLHEMMISHGEWFYPGLRRNVYIDILPRRFAGSVHMVMEYMDHDLSGILSQPQITLSVAHLKSLCQQMLRGLAYLHRKAILHRDMKGSNILINSRGELKLADFGLARHFTKRKRNDYTNRVVTLWYRSPELLLGETMYDVCIDNWSAGCIMLELFVRKPVFQGNDEIHQLEVIYEIMGTPTEEEWPGLASMPWYELVKPKEVLPSRFDEYFSKRLNIAGTEMAKGLLHYDPVKRLTADQALESAFFSTEDPAPETPSQ</sequence>
<reference evidence="1" key="1">
    <citation type="submission" date="2023-04" db="EMBL/GenBank/DDBJ databases">
        <title>Draft Genome sequencing of Naganishia species isolated from polar environments using Oxford Nanopore Technology.</title>
        <authorList>
            <person name="Leo P."/>
            <person name="Venkateswaran K."/>
        </authorList>
    </citation>
    <scope>NUCLEOTIDE SEQUENCE</scope>
    <source>
        <strain evidence="1">MNA-CCFEE 5261</strain>
    </source>
</reference>
<evidence type="ECO:0000313" key="1">
    <source>
        <dbReference type="EMBL" id="KAJ9111437.1"/>
    </source>
</evidence>
<dbReference type="EMBL" id="JASBWR010000008">
    <property type="protein sequence ID" value="KAJ9111437.1"/>
    <property type="molecule type" value="Genomic_DNA"/>
</dbReference>
<organism evidence="1 2">
    <name type="scientific">Naganishia cerealis</name>
    <dbReference type="NCBI Taxonomy" id="610337"/>
    <lineage>
        <taxon>Eukaryota</taxon>
        <taxon>Fungi</taxon>
        <taxon>Dikarya</taxon>
        <taxon>Basidiomycota</taxon>
        <taxon>Agaricomycotina</taxon>
        <taxon>Tremellomycetes</taxon>
        <taxon>Filobasidiales</taxon>
        <taxon>Filobasidiaceae</taxon>
        <taxon>Naganishia</taxon>
    </lineage>
</organism>
<name>A0ACC2WLK8_9TREE</name>
<gene>
    <name evidence="1" type="ORF">QFC19_001206</name>
</gene>
<comment type="caution">
    <text evidence="1">The sequence shown here is derived from an EMBL/GenBank/DDBJ whole genome shotgun (WGS) entry which is preliminary data.</text>
</comment>
<accession>A0ACC2WLK8</accession>
<evidence type="ECO:0000313" key="2">
    <source>
        <dbReference type="Proteomes" id="UP001241377"/>
    </source>
</evidence>
<keyword evidence="2" id="KW-1185">Reference proteome</keyword>
<dbReference type="Proteomes" id="UP001241377">
    <property type="component" value="Unassembled WGS sequence"/>
</dbReference>
<protein>
    <submittedName>
        <fullName evidence="1">Uncharacterized protein</fullName>
    </submittedName>
</protein>